<organism evidence="1 2">
    <name type="scientific">Heterorhabditis bacteriophora</name>
    <name type="common">Entomopathogenic nematode worm</name>
    <dbReference type="NCBI Taxonomy" id="37862"/>
    <lineage>
        <taxon>Eukaryota</taxon>
        <taxon>Metazoa</taxon>
        <taxon>Ecdysozoa</taxon>
        <taxon>Nematoda</taxon>
        <taxon>Chromadorea</taxon>
        <taxon>Rhabditida</taxon>
        <taxon>Rhabditina</taxon>
        <taxon>Rhabditomorpha</taxon>
        <taxon>Strongyloidea</taxon>
        <taxon>Heterorhabditidae</taxon>
        <taxon>Heterorhabditis</taxon>
    </lineage>
</organism>
<reference evidence="2" key="1">
    <citation type="submission" date="2016-11" db="UniProtKB">
        <authorList>
            <consortium name="WormBaseParasite"/>
        </authorList>
    </citation>
    <scope>IDENTIFICATION</scope>
</reference>
<protein>
    <submittedName>
        <fullName evidence="2">Uncharacterized protein</fullName>
    </submittedName>
</protein>
<evidence type="ECO:0000313" key="1">
    <source>
        <dbReference type="Proteomes" id="UP000095283"/>
    </source>
</evidence>
<dbReference type="AlphaFoldDB" id="A0A1I7X2L5"/>
<accession>A0A1I7X2L5</accession>
<name>A0A1I7X2L5_HETBA</name>
<evidence type="ECO:0000313" key="2">
    <source>
        <dbReference type="WBParaSite" id="Hba_11664"/>
    </source>
</evidence>
<dbReference type="WBParaSite" id="Hba_11664">
    <property type="protein sequence ID" value="Hba_11664"/>
    <property type="gene ID" value="Hba_11664"/>
</dbReference>
<sequence length="131" mass="15262">MQSAERLSLSPAVFLGNSTLHYRPTQESQRLDTREQRRDIQELQLRFDQHSCPYEAYDEDDRQETVVRLSTILYGENILLTIYSASSRTGDFVHSSDNVNILLYNHHYKNGLSTSNLASLFKNQSNFFLRK</sequence>
<dbReference type="Proteomes" id="UP000095283">
    <property type="component" value="Unplaced"/>
</dbReference>
<keyword evidence="1" id="KW-1185">Reference proteome</keyword>
<proteinExistence type="predicted"/>